<evidence type="ECO:0000259" key="12">
    <source>
        <dbReference type="Pfam" id="PF01514"/>
    </source>
</evidence>
<feature type="region of interest" description="Disordered" evidence="10">
    <location>
        <begin position="259"/>
        <end position="326"/>
    </location>
</feature>
<dbReference type="Pfam" id="PF08345">
    <property type="entry name" value="YscJ_FliF_C"/>
    <property type="match status" value="1"/>
</dbReference>
<dbReference type="InterPro" id="IPR006182">
    <property type="entry name" value="FliF_N_dom"/>
</dbReference>
<evidence type="ECO:0000256" key="5">
    <source>
        <dbReference type="ARBA" id="ARBA00022692"/>
    </source>
</evidence>
<accession>A0ABQ3FMF3</accession>
<evidence type="ECO:0000313" key="14">
    <source>
        <dbReference type="EMBL" id="GHC29424.1"/>
    </source>
</evidence>
<dbReference type="PRINTS" id="PR01009">
    <property type="entry name" value="FLGMRINGFLIF"/>
</dbReference>
<dbReference type="InterPro" id="IPR045851">
    <property type="entry name" value="AMP-bd_C_sf"/>
</dbReference>
<name>A0ABQ3FMF3_9RHOB</name>
<evidence type="ECO:0000256" key="7">
    <source>
        <dbReference type="ARBA" id="ARBA00023136"/>
    </source>
</evidence>
<comment type="subcellular location">
    <subcellularLocation>
        <location evidence="1 9">Bacterial flagellum basal body</location>
    </subcellularLocation>
    <subcellularLocation>
        <location evidence="2">Cell membrane</location>
        <topology evidence="2">Multi-pass membrane protein</topology>
    </subcellularLocation>
</comment>
<protein>
    <recommendedName>
        <fullName evidence="9">Flagellar M-ring protein</fullName>
    </recommendedName>
</protein>
<dbReference type="PIRSF" id="PIRSF004862">
    <property type="entry name" value="FliF"/>
    <property type="match status" value="1"/>
</dbReference>
<evidence type="ECO:0000256" key="4">
    <source>
        <dbReference type="ARBA" id="ARBA00022475"/>
    </source>
</evidence>
<dbReference type="InterPro" id="IPR043427">
    <property type="entry name" value="YscJ/FliF"/>
</dbReference>
<keyword evidence="14" id="KW-0966">Cell projection</keyword>
<keyword evidence="5 11" id="KW-0812">Transmembrane</keyword>
<keyword evidence="8 9" id="KW-0975">Bacterial flagellum</keyword>
<dbReference type="PANTHER" id="PTHR30046">
    <property type="entry name" value="FLAGELLAR M-RING PROTEIN"/>
    <property type="match status" value="1"/>
</dbReference>
<dbReference type="Proteomes" id="UP000658305">
    <property type="component" value="Unassembled WGS sequence"/>
</dbReference>
<evidence type="ECO:0000256" key="11">
    <source>
        <dbReference type="SAM" id="Phobius"/>
    </source>
</evidence>
<dbReference type="InterPro" id="IPR013556">
    <property type="entry name" value="Flag_M-ring_C"/>
</dbReference>
<gene>
    <name evidence="14" type="primary">fliF</name>
    <name evidence="14" type="ORF">GCM10007291_32290</name>
</gene>
<evidence type="ECO:0000256" key="9">
    <source>
        <dbReference type="PIRNR" id="PIRNR004862"/>
    </source>
</evidence>
<sequence length="533" mass="56660">MQNLISLWSQMNLRRRVTVIGVTLAVFLLVFAMSQIAGRTEYALLYSGLEPQAAGEIVAALEQRGIAYEVRGNAIQVDAARRDTLRMTLAAEGLPAAGGAGYELLDGMSGFGTTSQMFDAAYWRAKEGELARTILANPAIRNARVHIAQSAAQPFRKSAPPTASVTVTTASGTVSAEQAKALRHLVAAAVSGMRPEDVAVIDSVGGLVPPDSDPATNAAASDRETALRQNIERLLEARVGPGNAVVELSLDLVTDQEQITEHKFDPQGRVAISTDTTEKSGTNREANQDVTVASNLPEGNAGQNGGSQSQSSETRERVNFEVSETRRELVRGPGTIRRLTIAVLVNGLPSLGQDGSTSWQPRPETELADLRELVASASGLDTSRGDVLTLKSLSFESFAAQGTLAEASWLPPLDVMRLVQIGALALVTLVLGIFVLRPLLTGARQIPDSDTPLLPATGTGILPVPAGMTESPRVVSGEIDDIGDISGFADIPGESVDLPDDPVDRLRRLIEARQAESVQILRGWLEEPEERAS</sequence>
<organism evidence="14 15">
    <name type="scientific">Gemmobacter nanjingensis</name>
    <dbReference type="NCBI Taxonomy" id="488454"/>
    <lineage>
        <taxon>Bacteria</taxon>
        <taxon>Pseudomonadati</taxon>
        <taxon>Pseudomonadota</taxon>
        <taxon>Alphaproteobacteria</taxon>
        <taxon>Rhodobacterales</taxon>
        <taxon>Paracoccaceae</taxon>
        <taxon>Gemmobacter</taxon>
    </lineage>
</organism>
<keyword evidence="4" id="KW-1003">Cell membrane</keyword>
<comment type="function">
    <text evidence="9">The M ring may be actively involved in energy transduction.</text>
</comment>
<keyword evidence="15" id="KW-1185">Reference proteome</keyword>
<keyword evidence="7 11" id="KW-0472">Membrane</keyword>
<evidence type="ECO:0000259" key="13">
    <source>
        <dbReference type="Pfam" id="PF08345"/>
    </source>
</evidence>
<reference evidence="15" key="1">
    <citation type="journal article" date="2019" name="Int. J. Syst. Evol. Microbiol.">
        <title>The Global Catalogue of Microorganisms (GCM) 10K type strain sequencing project: providing services to taxonomists for standard genome sequencing and annotation.</title>
        <authorList>
            <consortium name="The Broad Institute Genomics Platform"/>
            <consortium name="The Broad Institute Genome Sequencing Center for Infectious Disease"/>
            <person name="Wu L."/>
            <person name="Ma J."/>
        </authorList>
    </citation>
    <scope>NUCLEOTIDE SEQUENCE [LARGE SCALE GENOMIC DNA]</scope>
    <source>
        <strain evidence="15">KCTC 23298</strain>
    </source>
</reference>
<feature type="domain" description="Flagellar M-ring C-terminal" evidence="13">
    <location>
        <begin position="235"/>
        <end position="395"/>
    </location>
</feature>
<evidence type="ECO:0000256" key="8">
    <source>
        <dbReference type="ARBA" id="ARBA00023143"/>
    </source>
</evidence>
<evidence type="ECO:0000256" key="3">
    <source>
        <dbReference type="ARBA" id="ARBA00007971"/>
    </source>
</evidence>
<dbReference type="PANTHER" id="PTHR30046:SF0">
    <property type="entry name" value="FLAGELLAR M-RING PROTEIN"/>
    <property type="match status" value="1"/>
</dbReference>
<feature type="domain" description="Flagellar M-ring N-terminal" evidence="12">
    <location>
        <begin position="38"/>
        <end position="207"/>
    </location>
</feature>
<feature type="compositionally biased region" description="Polar residues" evidence="10">
    <location>
        <begin position="283"/>
        <end position="294"/>
    </location>
</feature>
<proteinExistence type="inferred from homology"/>
<keyword evidence="6 11" id="KW-1133">Transmembrane helix</keyword>
<dbReference type="Gene3D" id="3.30.300.30">
    <property type="match status" value="1"/>
</dbReference>
<evidence type="ECO:0000256" key="10">
    <source>
        <dbReference type="SAM" id="MobiDB-lite"/>
    </source>
</evidence>
<feature type="compositionally biased region" description="Basic and acidic residues" evidence="10">
    <location>
        <begin position="313"/>
        <end position="326"/>
    </location>
</feature>
<comment type="similarity">
    <text evidence="3 9">Belongs to the FliF family.</text>
</comment>
<evidence type="ECO:0000256" key="1">
    <source>
        <dbReference type="ARBA" id="ARBA00004117"/>
    </source>
</evidence>
<dbReference type="EMBL" id="BMYI01000011">
    <property type="protein sequence ID" value="GHC29424.1"/>
    <property type="molecule type" value="Genomic_DNA"/>
</dbReference>
<evidence type="ECO:0000256" key="6">
    <source>
        <dbReference type="ARBA" id="ARBA00022989"/>
    </source>
</evidence>
<dbReference type="InterPro" id="IPR000067">
    <property type="entry name" value="FlgMring_FliF"/>
</dbReference>
<feature type="transmembrane region" description="Helical" evidence="11">
    <location>
        <begin position="418"/>
        <end position="436"/>
    </location>
</feature>
<evidence type="ECO:0000313" key="15">
    <source>
        <dbReference type="Proteomes" id="UP000658305"/>
    </source>
</evidence>
<keyword evidence="14" id="KW-0969">Cilium</keyword>
<dbReference type="NCBIfam" id="TIGR00206">
    <property type="entry name" value="fliF"/>
    <property type="match status" value="1"/>
</dbReference>
<dbReference type="Pfam" id="PF01514">
    <property type="entry name" value="YscJ_FliF"/>
    <property type="match status" value="1"/>
</dbReference>
<keyword evidence="14" id="KW-0282">Flagellum</keyword>
<comment type="caution">
    <text evidence="14">The sequence shown here is derived from an EMBL/GenBank/DDBJ whole genome shotgun (WGS) entry which is preliminary data.</text>
</comment>
<evidence type="ECO:0000256" key="2">
    <source>
        <dbReference type="ARBA" id="ARBA00004651"/>
    </source>
</evidence>
<dbReference type="RefSeq" id="WP_189381626.1">
    <property type="nucleotide sequence ID" value="NZ_BMYI01000011.1"/>
</dbReference>